<reference evidence="2" key="1">
    <citation type="submission" date="2022-07" db="EMBL/GenBank/DDBJ databases">
        <title>Phylogenomic reconstructions and comparative analyses of Kickxellomycotina fungi.</title>
        <authorList>
            <person name="Reynolds N.K."/>
            <person name="Stajich J.E."/>
            <person name="Barry K."/>
            <person name="Grigoriev I.V."/>
            <person name="Crous P."/>
            <person name="Smith M.E."/>
        </authorList>
    </citation>
    <scope>NUCLEOTIDE SEQUENCE</scope>
    <source>
        <strain evidence="2">BCRC 34882</strain>
    </source>
</reference>
<keyword evidence="1" id="KW-0732">Signal</keyword>
<name>A0ABQ8PTA3_9FUNG</name>
<comment type="caution">
    <text evidence="2">The sequence shown here is derived from an EMBL/GenBank/DDBJ whole genome shotgun (WGS) entry which is preliminary data.</text>
</comment>
<sequence>MKLASTFSVLAIISASAVAFAAADPAPHPNPEPQVLPVVGVANVRGRDWQTVS</sequence>
<feature type="chain" id="PRO_5046025507" evidence="1">
    <location>
        <begin position="24"/>
        <end position="53"/>
    </location>
</feature>
<accession>A0ABQ8PTA3</accession>
<dbReference type="Proteomes" id="UP001151295">
    <property type="component" value="Unassembled WGS sequence"/>
</dbReference>
<feature type="signal peptide" evidence="1">
    <location>
        <begin position="1"/>
        <end position="23"/>
    </location>
</feature>
<evidence type="ECO:0000256" key="1">
    <source>
        <dbReference type="SAM" id="SignalP"/>
    </source>
</evidence>
<evidence type="ECO:0000313" key="3">
    <source>
        <dbReference type="Proteomes" id="UP001151295"/>
    </source>
</evidence>
<protein>
    <submittedName>
        <fullName evidence="2">Uncharacterized protein</fullName>
    </submittedName>
</protein>
<gene>
    <name evidence="2" type="ORF">EDC05_001052</name>
</gene>
<evidence type="ECO:0000313" key="2">
    <source>
        <dbReference type="EMBL" id="KAJ1995214.1"/>
    </source>
</evidence>
<proteinExistence type="predicted"/>
<keyword evidence="3" id="KW-1185">Reference proteome</keyword>
<dbReference type="EMBL" id="JANBQD010000007">
    <property type="protein sequence ID" value="KAJ1995214.1"/>
    <property type="molecule type" value="Genomic_DNA"/>
</dbReference>
<organism evidence="2 3">
    <name type="scientific">Coemansia umbellata</name>
    <dbReference type="NCBI Taxonomy" id="1424467"/>
    <lineage>
        <taxon>Eukaryota</taxon>
        <taxon>Fungi</taxon>
        <taxon>Fungi incertae sedis</taxon>
        <taxon>Zoopagomycota</taxon>
        <taxon>Kickxellomycotina</taxon>
        <taxon>Kickxellomycetes</taxon>
        <taxon>Kickxellales</taxon>
        <taxon>Kickxellaceae</taxon>
        <taxon>Coemansia</taxon>
    </lineage>
</organism>